<organism evidence="2 3">
    <name type="scientific">candidate division TM6 bacterium JCVI TM6SC1</name>
    <dbReference type="NCBI Taxonomy" id="1306947"/>
    <lineage>
        <taxon>Bacteria</taxon>
        <taxon>Candidatus Babelota</taxon>
        <taxon>Vermiphilus</taxon>
    </lineage>
</organism>
<keyword evidence="3" id="KW-1185">Reference proteome</keyword>
<reference evidence="2 3" key="1">
    <citation type="journal article" date="2013" name="Proc. Natl. Acad. Sci. U.S.A.">
        <title>Candidate phylum TM6 genome recovered from a hospital sink biofilm provides genomic insights into this uncultivated phylum.</title>
        <authorList>
            <person name="McLean J.S."/>
            <person name="Lombardo M.J."/>
            <person name="Badger J.H."/>
            <person name="Edlund A."/>
            <person name="Novotny M."/>
            <person name="Yee-Greenbaum J."/>
            <person name="Vyahhi N."/>
            <person name="Hall A.P."/>
            <person name="Yang Y."/>
            <person name="Dupont C.L."/>
            <person name="Ziegler M.G."/>
            <person name="Chitsaz H."/>
            <person name="Allen A.E."/>
            <person name="Yooseph S."/>
            <person name="Tesler G."/>
            <person name="Pevzner P.A."/>
            <person name="Friedman R.M."/>
            <person name="Nealson K.H."/>
            <person name="Venter J.C."/>
            <person name="Lasken R.S."/>
        </authorList>
    </citation>
    <scope>NUCLEOTIDE SEQUENCE [LARGE SCALE GENOMIC DNA]</scope>
    <source>
        <strain evidence="2 3">TM6SC1</strain>
    </source>
</reference>
<dbReference type="Pfam" id="PF05697">
    <property type="entry name" value="Trigger_N"/>
    <property type="match status" value="1"/>
</dbReference>
<dbReference type="Gene3D" id="3.30.70.1050">
    <property type="entry name" value="Trigger factor ribosome-binding domain"/>
    <property type="match status" value="1"/>
</dbReference>
<sequence>MKHTEYGNSLLECTVSYQTPTFAHAKITIPAVLVDDVYNQAVKSYQRTLQTSGFAHAHVPAEYVKQHCKHHLIEHIKEFIYNFFVISFLHNELMRKRIRIVGQPRLSDLFVEPGQDAIYTFELTAFEPIPFLEWKYFSFKAPKRKNYKDLDRQVETFLEEELKNKENYPNDGATVNDWVGASICLVDEQGNQLCSAHNERIWLKIGDEEADEPFRNIFAGQQRGQSFVTNISALQEYFSPSFQSDYQFKVTVEDIIPHQYFCLDQFKKYFKLKTYKELNQKLIEVFSYRNDLSLRRSMVHESLKLMFAKHRFSVPYHAVLRQQQHVVEVIQNNPDYHVYRAQKDFTDRVRELAERQVKEMILLEQLAFGEELESTDVDVRGYLSFLQRPRMKEFLYFDSPVTKVRAQEQPMPDGIIRRRALHEKSLNHLIHHLAKK</sequence>
<comment type="caution">
    <text evidence="2">The sequence shown here is derived from an EMBL/GenBank/DDBJ whole genome shotgun (WGS) entry which is preliminary data.</text>
</comment>
<accession>A0A0D2K614</accession>
<dbReference type="GO" id="GO:0003755">
    <property type="term" value="F:peptidyl-prolyl cis-trans isomerase activity"/>
    <property type="evidence" value="ECO:0007669"/>
    <property type="project" value="InterPro"/>
</dbReference>
<dbReference type="GO" id="GO:0015031">
    <property type="term" value="P:protein transport"/>
    <property type="evidence" value="ECO:0007669"/>
    <property type="project" value="InterPro"/>
</dbReference>
<evidence type="ECO:0000313" key="2">
    <source>
        <dbReference type="EMBL" id="KIX85672.1"/>
    </source>
</evidence>
<dbReference type="GO" id="GO:0006457">
    <property type="term" value="P:protein folding"/>
    <property type="evidence" value="ECO:0007669"/>
    <property type="project" value="InterPro"/>
</dbReference>
<dbReference type="SUPFAM" id="SSF109998">
    <property type="entry name" value="Triger factor/SurA peptide-binding domain-like"/>
    <property type="match status" value="1"/>
</dbReference>
<dbReference type="EMBL" id="ARQD01000001">
    <property type="protein sequence ID" value="KIX85672.1"/>
    <property type="molecule type" value="Genomic_DNA"/>
</dbReference>
<dbReference type="AlphaFoldDB" id="A0A0D2K614"/>
<dbReference type="eggNOG" id="COG0544">
    <property type="taxonomic scope" value="Bacteria"/>
</dbReference>
<dbReference type="InterPro" id="IPR027304">
    <property type="entry name" value="Trigger_fact/SurA_dom_sf"/>
</dbReference>
<dbReference type="Gene3D" id="1.10.3120.10">
    <property type="entry name" value="Trigger factor, C-terminal domain"/>
    <property type="match status" value="1"/>
</dbReference>
<dbReference type="InterPro" id="IPR036611">
    <property type="entry name" value="Trigger_fac_ribosome-bd_sf"/>
</dbReference>
<evidence type="ECO:0000313" key="3">
    <source>
        <dbReference type="Proteomes" id="UP000032214"/>
    </source>
</evidence>
<name>A0A0D2K614_9BACT</name>
<evidence type="ECO:0000259" key="1">
    <source>
        <dbReference type="Pfam" id="PF05697"/>
    </source>
</evidence>
<dbReference type="Proteomes" id="UP000032214">
    <property type="component" value="Unassembled WGS sequence"/>
</dbReference>
<dbReference type="InterPro" id="IPR008881">
    <property type="entry name" value="Trigger_fac_ribosome-bd_bac"/>
</dbReference>
<dbReference type="InterPro" id="IPR046357">
    <property type="entry name" value="PPIase_dom_sf"/>
</dbReference>
<dbReference type="Gene3D" id="3.10.50.40">
    <property type="match status" value="1"/>
</dbReference>
<proteinExistence type="predicted"/>
<gene>
    <name evidence="2" type="ORF">J120_01945</name>
</gene>
<dbReference type="SUPFAM" id="SSF102735">
    <property type="entry name" value="Trigger factor ribosome-binding domain"/>
    <property type="match status" value="1"/>
</dbReference>
<dbReference type="STRING" id="1306947.J120_01945"/>
<dbReference type="InterPro" id="IPR037041">
    <property type="entry name" value="Trigger_fac_C_sf"/>
</dbReference>
<feature type="domain" description="Trigger factor ribosome-binding bacterial" evidence="1">
    <location>
        <begin position="19"/>
        <end position="149"/>
    </location>
</feature>
<protein>
    <recommendedName>
        <fullName evidence="1">Trigger factor ribosome-binding bacterial domain-containing protein</fullName>
    </recommendedName>
</protein>